<evidence type="ECO:0000256" key="1">
    <source>
        <dbReference type="SAM" id="MobiDB-lite"/>
    </source>
</evidence>
<reference evidence="2" key="2">
    <citation type="submission" date="2022-01" db="EMBL/GenBank/DDBJ databases">
        <authorList>
            <person name="Yamashiro T."/>
            <person name="Shiraishi A."/>
            <person name="Satake H."/>
            <person name="Nakayama K."/>
        </authorList>
    </citation>
    <scope>NUCLEOTIDE SEQUENCE</scope>
</reference>
<feature type="region of interest" description="Disordered" evidence="1">
    <location>
        <begin position="29"/>
        <end position="49"/>
    </location>
</feature>
<dbReference type="EMBL" id="BQNB010021701">
    <property type="protein sequence ID" value="GJU09160.1"/>
    <property type="molecule type" value="Genomic_DNA"/>
</dbReference>
<proteinExistence type="predicted"/>
<accession>A0ABQ5JAS5</accession>
<feature type="region of interest" description="Disordered" evidence="1">
    <location>
        <begin position="81"/>
        <end position="103"/>
    </location>
</feature>
<protein>
    <submittedName>
        <fullName evidence="2">Uncharacterized protein</fullName>
    </submittedName>
</protein>
<organism evidence="2 3">
    <name type="scientific">Tanacetum coccineum</name>
    <dbReference type="NCBI Taxonomy" id="301880"/>
    <lineage>
        <taxon>Eukaryota</taxon>
        <taxon>Viridiplantae</taxon>
        <taxon>Streptophyta</taxon>
        <taxon>Embryophyta</taxon>
        <taxon>Tracheophyta</taxon>
        <taxon>Spermatophyta</taxon>
        <taxon>Magnoliopsida</taxon>
        <taxon>eudicotyledons</taxon>
        <taxon>Gunneridae</taxon>
        <taxon>Pentapetalae</taxon>
        <taxon>asterids</taxon>
        <taxon>campanulids</taxon>
        <taxon>Asterales</taxon>
        <taxon>Asteraceae</taxon>
        <taxon>Asteroideae</taxon>
        <taxon>Anthemideae</taxon>
        <taxon>Anthemidinae</taxon>
        <taxon>Tanacetum</taxon>
    </lineage>
</organism>
<dbReference type="Proteomes" id="UP001151760">
    <property type="component" value="Unassembled WGS sequence"/>
</dbReference>
<keyword evidence="3" id="KW-1185">Reference proteome</keyword>
<name>A0ABQ5JAS5_9ASTR</name>
<sequence length="103" mass="11508">MPTIRLYMLSMEALITDEDAMIWSCRQGYRPQSKHDSDDDEDDDVDERPFSWIIKTRVDQQEGGDSDSAASGSVNLLTKAYDQSSRNQGSLTASASKQLQTLS</sequence>
<evidence type="ECO:0000313" key="3">
    <source>
        <dbReference type="Proteomes" id="UP001151760"/>
    </source>
</evidence>
<comment type="caution">
    <text evidence="2">The sequence shown here is derived from an EMBL/GenBank/DDBJ whole genome shotgun (WGS) entry which is preliminary data.</text>
</comment>
<reference evidence="2" key="1">
    <citation type="journal article" date="2022" name="Int. J. Mol. Sci.">
        <title>Draft Genome of Tanacetum Coccineum: Genomic Comparison of Closely Related Tanacetum-Family Plants.</title>
        <authorList>
            <person name="Yamashiro T."/>
            <person name="Shiraishi A."/>
            <person name="Nakayama K."/>
            <person name="Satake H."/>
        </authorList>
    </citation>
    <scope>NUCLEOTIDE SEQUENCE</scope>
</reference>
<gene>
    <name evidence="2" type="ORF">Tco_1125590</name>
</gene>
<evidence type="ECO:0000313" key="2">
    <source>
        <dbReference type="EMBL" id="GJU09160.1"/>
    </source>
</evidence>